<dbReference type="InterPro" id="IPR029052">
    <property type="entry name" value="Metallo-depent_PP-like"/>
</dbReference>
<dbReference type="PANTHER" id="PTHR43143">
    <property type="entry name" value="METALLOPHOSPHOESTERASE, CALCINEURIN SUPERFAMILY"/>
    <property type="match status" value="1"/>
</dbReference>
<evidence type="ECO:0000259" key="3">
    <source>
        <dbReference type="PROSITE" id="PS51841"/>
    </source>
</evidence>
<reference evidence="4" key="1">
    <citation type="submission" date="2014-07" db="EMBL/GenBank/DDBJ databases">
        <authorList>
            <person name="Urmite Genomes Urmite Genomes"/>
        </authorList>
    </citation>
    <scope>NUCLEOTIDE SEQUENCE</scope>
    <source>
        <strain evidence="4">11W110_air</strain>
    </source>
</reference>
<keyword evidence="2" id="KW-0812">Transmembrane</keyword>
<evidence type="ECO:0000256" key="1">
    <source>
        <dbReference type="SAM" id="MobiDB-lite"/>
    </source>
</evidence>
<feature type="region of interest" description="Disordered" evidence="1">
    <location>
        <begin position="1"/>
        <end position="21"/>
    </location>
</feature>
<name>A0A078MUH6_9MICC</name>
<dbReference type="InterPro" id="IPR051918">
    <property type="entry name" value="STPP_CPPED1"/>
</dbReference>
<feature type="domain" description="LTD" evidence="3">
    <location>
        <begin position="46"/>
        <end position="171"/>
    </location>
</feature>
<feature type="compositionally biased region" description="Pro residues" evidence="1">
    <location>
        <begin position="1195"/>
        <end position="1211"/>
    </location>
</feature>
<keyword evidence="2" id="KW-1133">Transmembrane helix</keyword>
<keyword evidence="2" id="KW-0472">Membrane</keyword>
<dbReference type="EMBL" id="LN483072">
    <property type="protein sequence ID" value="CEA09884.1"/>
    <property type="molecule type" value="Genomic_DNA"/>
</dbReference>
<accession>A0A078MUH6</accession>
<feature type="region of interest" description="Disordered" evidence="1">
    <location>
        <begin position="1185"/>
        <end position="1240"/>
    </location>
</feature>
<dbReference type="PROSITE" id="PS51841">
    <property type="entry name" value="LTD"/>
    <property type="match status" value="3"/>
</dbReference>
<dbReference type="InterPro" id="IPR001322">
    <property type="entry name" value="Lamin_tail_dom"/>
</dbReference>
<dbReference type="SUPFAM" id="SSF74853">
    <property type="entry name" value="Lamin A/C globular tail domain"/>
    <property type="match status" value="2"/>
</dbReference>
<dbReference type="PATRIC" id="fig|1461584.3.peg.3230"/>
<feature type="domain" description="LTD" evidence="3">
    <location>
        <begin position="396"/>
        <end position="522"/>
    </location>
</feature>
<feature type="domain" description="LTD" evidence="3">
    <location>
        <begin position="224"/>
        <end position="386"/>
    </location>
</feature>
<dbReference type="InterPro" id="IPR036415">
    <property type="entry name" value="Lamin_tail_dom_sf"/>
</dbReference>
<dbReference type="Gene3D" id="3.60.21.10">
    <property type="match status" value="1"/>
</dbReference>
<dbReference type="SUPFAM" id="SSF56300">
    <property type="entry name" value="Metallo-dependent phosphatases"/>
    <property type="match status" value="1"/>
</dbReference>
<feature type="compositionally biased region" description="Gly residues" evidence="1">
    <location>
        <begin position="1216"/>
        <end position="1234"/>
    </location>
</feature>
<evidence type="ECO:0000256" key="2">
    <source>
        <dbReference type="SAM" id="Phobius"/>
    </source>
</evidence>
<dbReference type="NCBIfam" id="TIGR01167">
    <property type="entry name" value="LPXTG_anchor"/>
    <property type="match status" value="1"/>
</dbReference>
<sequence>MVSTRSRRPVPPAGTAARRRPGAAAGALLLGGLLAATAAVPAHGAVPMRYDIRPGSDVLISEIANGGAGTTTQANRDSTKNFIEITNYGAAPMDISGWKIYRCGQTGGGYGPQAVVPSGTVLAPGDQFTAARAGSGYAADASYDTSLHEFGFGAFLEDGSGQRVDAVGFYHADVATDCADANGNWLQRGLQHRLDESHQRVANTGNLEQDWVVAARTVDAPNATAGTVREVDNGLRITEFANGGSAGTAEQYVEITNQGAEPVDMGGYQLFRCGENGTQYVQIGSVAAGSVVAPGDSWVFAHEASALAGEADATYATGLHFRDFGLMLLTADEQIVDRAGAYDNRNSACTDGAPVDPKLNPFNDEAYQRVADTGSNDADFAVTTTRTPGSHDPAAAPTTAAPSPHTGLKISEITAAGPAGSADEFVELANYGTEPINLSGFSAFRCYGSGQAGVGPNAQVPDLGNVVLAPGQTYLMVAAGAPAALLNSAQAVYAEGLNETEGYGMYITDATGALVDAVAVYDVNVDRDTPCRLGEEVRNYTRFDEGESVTRAQHTGDNELDFQMAPRTPGVLADTPYVDPTVPLPGETDPVAVDTDAVPGTPALEVDAGTGDGAALGITVADADDAALELGTRTAPLRPDEDVVVRAGVSPNPRPAALSVDGEQEVTGFARQEPDTRGGDGGYPFQRFEIPVPDAADLPEFTWTGTGEARNEVQLLAWTGAEWRQLAAAVPSADGDLTLSAALPPEAVTDGVGHVMVIDGPRTAGGLLDEVGVADQAFANPGSYDFALNHMTDTQFYSEGFRDVFRQMATWVIANEDARKIAYNSLTGDIVENWMNGNHSAERADREYAAARSIVGLLNEAGVPNGVLPGNHDNMWGYNNDKYNEYFPVKMFSEQPWYGEAWAAGDNSAHTDFFTAQGVEFMVINLPYRPSLEQMEWASAQAQAHPGHNVILATHSYLHTSGVRDNVELRYGGTGDAMWNTVVAPNDNVFLVFGGHYHGVVTSYADPVTGGQVDATEIAGDGAYAISNVGASGRTVVEMLADYQGYRSTQAADPAVTRADLLDRDTGFQRLLQFDLDAGLMAVNTYSPNLDSFEAWKYDEPEFRGAAARYDAGDDEFVAKVSLRRDTTLAASGWTVTGPSTEADAASVPAGAEHRVTLPRTDVGQLVTVRAADAAGNTSAAVTVLPASGASPGDPGSPTPGGPADPQPSPEPSDTAGGGTGDGGGPAAPDGGGEPSDEAAADVADLSVQGRLAHTGVGAGVLTAAAAALALLAAGSLILIRRRRAANRLP</sequence>
<organism evidence="4">
    <name type="scientific">Arthrobacter saudimassiliensis</name>
    <dbReference type="NCBI Taxonomy" id="1461584"/>
    <lineage>
        <taxon>Bacteria</taxon>
        <taxon>Bacillati</taxon>
        <taxon>Actinomycetota</taxon>
        <taxon>Actinomycetes</taxon>
        <taxon>Micrococcales</taxon>
        <taxon>Micrococcaceae</taxon>
        <taxon>Arthrobacter</taxon>
    </lineage>
</organism>
<feature type="region of interest" description="Disordered" evidence="1">
    <location>
        <begin position="384"/>
        <end position="404"/>
    </location>
</feature>
<dbReference type="Gene3D" id="2.60.40.1260">
    <property type="entry name" value="Lamin Tail domain"/>
    <property type="match status" value="1"/>
</dbReference>
<dbReference type="Pfam" id="PF00932">
    <property type="entry name" value="LTD"/>
    <property type="match status" value="2"/>
</dbReference>
<proteinExistence type="predicted"/>
<feature type="transmembrane region" description="Helical" evidence="2">
    <location>
        <begin position="1257"/>
        <end position="1280"/>
    </location>
</feature>
<evidence type="ECO:0000313" key="4">
    <source>
        <dbReference type="EMBL" id="CEA09884.1"/>
    </source>
</evidence>
<gene>
    <name evidence="4" type="ORF">BN1051_03262</name>
</gene>
<protein>
    <recommendedName>
        <fullName evidence="3">LTD domain-containing protein</fullName>
    </recommendedName>
</protein>
<feature type="compositionally biased region" description="Low complexity" evidence="1">
    <location>
        <begin position="393"/>
        <end position="402"/>
    </location>
</feature>
<dbReference type="PANTHER" id="PTHR43143:SF5">
    <property type="entry name" value="SECRETED PROTEIN"/>
    <property type="match status" value="1"/>
</dbReference>